<gene>
    <name evidence="1" type="ORF">EL26_19020</name>
</gene>
<dbReference type="STRING" id="1157490.EL26_19020"/>
<evidence type="ECO:0000313" key="1">
    <source>
        <dbReference type="EMBL" id="KEO81709.1"/>
    </source>
</evidence>
<protein>
    <submittedName>
        <fullName evidence="1">Uncharacterized protein</fullName>
    </submittedName>
</protein>
<accession>A0A074LKS9</accession>
<name>A0A074LKS9_9BACL</name>
<evidence type="ECO:0000313" key="2">
    <source>
        <dbReference type="Proteomes" id="UP000027931"/>
    </source>
</evidence>
<organism evidence="1 2">
    <name type="scientific">Tumebacillus flagellatus</name>
    <dbReference type="NCBI Taxonomy" id="1157490"/>
    <lineage>
        <taxon>Bacteria</taxon>
        <taxon>Bacillati</taxon>
        <taxon>Bacillota</taxon>
        <taxon>Bacilli</taxon>
        <taxon>Bacillales</taxon>
        <taxon>Alicyclobacillaceae</taxon>
        <taxon>Tumebacillus</taxon>
    </lineage>
</organism>
<proteinExistence type="predicted"/>
<dbReference type="Proteomes" id="UP000027931">
    <property type="component" value="Unassembled WGS sequence"/>
</dbReference>
<comment type="caution">
    <text evidence="1">The sequence shown here is derived from an EMBL/GenBank/DDBJ whole genome shotgun (WGS) entry which is preliminary data.</text>
</comment>
<dbReference type="AlphaFoldDB" id="A0A074LKS9"/>
<dbReference type="EMBL" id="JMIR01000032">
    <property type="protein sequence ID" value="KEO81709.1"/>
    <property type="molecule type" value="Genomic_DNA"/>
</dbReference>
<sequence length="138" mass="15733">MRFTKAVNTKDIGMTEMKLSFFQKIQLISYAGFVKTVPVVLRYGFTERRPGLYVKTVPTYEVEDAYDILYQAVYRGLLFHANETGDRNINLMHSGFEGLAEARELGFEMVEPGLCSKVVSPDEVERLILIKDPILGFE</sequence>
<reference evidence="1 2" key="1">
    <citation type="journal article" date="2013" name="Int. J. Syst. Evol. Microbiol.">
        <title>Tumebacillus flagellatus sp. nov., an alpha-amylase/pullulanase-producing bacterium isolated from cassava wastewater.</title>
        <authorList>
            <person name="Wang Q."/>
            <person name="Xie N."/>
            <person name="Qin Y."/>
            <person name="Shen N."/>
            <person name="Zhu J."/>
            <person name="Mi H."/>
            <person name="Huang R."/>
        </authorList>
    </citation>
    <scope>NUCLEOTIDE SEQUENCE [LARGE SCALE GENOMIC DNA]</scope>
    <source>
        <strain evidence="1 2">GST4</strain>
    </source>
</reference>
<keyword evidence="2" id="KW-1185">Reference proteome</keyword>